<feature type="region of interest" description="Disordered" evidence="1">
    <location>
        <begin position="452"/>
        <end position="473"/>
    </location>
</feature>
<gene>
    <name evidence="3" type="ORF">WJX84_007941</name>
</gene>
<evidence type="ECO:0000313" key="4">
    <source>
        <dbReference type="Proteomes" id="UP001485043"/>
    </source>
</evidence>
<sequence>METLDLETLDPCPEPTALFCYYNDVYFEGKLGACSVQWSSARMTLCGGVCEYRGGGCTIKLSAPLMKFRPVKELKEVLLHEMIHAWMFLLKIRDNERGGHGTKFQAKMAEINQATCTDLQRPPEGYHITVCHSMFAEVDHYRTHHWQCNTCQNVVKRAMNRPPQEADCRGRMGRGEECQDPKCNWHMHLKHCPGTFKKVKEPEEFTKKNAEKEARKAKRQKHGAGSSAACITSFLTGTSDRLGDGPDPTQPSGPPSEFRNAVLDQPSRPGQQGSKDAPAVPEADLKPQPVTGADDSKPSSRQQPETQSLRKEAGRDHEGLVDRGQLRQMMAQAAMARMQQQQHQAEHLQANAPGGAEADSTRLGHSRNEQPCRRPQLSSAADMHCPHHPNAPAAPHHFQLQGTDNLEGHGMLSTPNCISSAHSVGLAVSSHVHEPGKEHLSGSENDVIDLYPPPAPQHQPSMPGGKSQKALMGGSMAQDPVLHDRLKPAVQLSGSDGRVASPMLDSASSPMDVLDLTEGPAGTSHQHETNSKSVQAANLKERFHGRRRA</sequence>
<feature type="region of interest" description="Disordered" evidence="1">
    <location>
        <begin position="207"/>
        <end position="396"/>
    </location>
</feature>
<feature type="domain" description="SprT-like" evidence="2">
    <location>
        <begin position="13"/>
        <end position="175"/>
    </location>
</feature>
<feature type="compositionally biased region" description="Basic and acidic residues" evidence="1">
    <location>
        <begin position="359"/>
        <end position="372"/>
    </location>
</feature>
<feature type="compositionally biased region" description="Polar residues" evidence="1">
    <location>
        <begin position="229"/>
        <end position="239"/>
    </location>
</feature>
<dbReference type="GO" id="GO:0003697">
    <property type="term" value="F:single-stranded DNA binding"/>
    <property type="evidence" value="ECO:0007669"/>
    <property type="project" value="InterPro"/>
</dbReference>
<evidence type="ECO:0000313" key="3">
    <source>
        <dbReference type="EMBL" id="KAK9867164.1"/>
    </source>
</evidence>
<feature type="region of interest" description="Disordered" evidence="1">
    <location>
        <begin position="493"/>
        <end position="549"/>
    </location>
</feature>
<protein>
    <recommendedName>
        <fullName evidence="2">SprT-like domain-containing protein</fullName>
    </recommendedName>
</protein>
<dbReference type="GO" id="GO:0005634">
    <property type="term" value="C:nucleus"/>
    <property type="evidence" value="ECO:0007669"/>
    <property type="project" value="TreeGrafter"/>
</dbReference>
<dbReference type="GO" id="GO:0031593">
    <property type="term" value="F:polyubiquitin modification-dependent protein binding"/>
    <property type="evidence" value="ECO:0007669"/>
    <property type="project" value="TreeGrafter"/>
</dbReference>
<dbReference type="InterPro" id="IPR044245">
    <property type="entry name" value="Spartan"/>
</dbReference>
<dbReference type="PANTHER" id="PTHR21220:SF0">
    <property type="entry name" value="DNA-DEPENDENT METALLOPROTEASE SPRTN"/>
    <property type="match status" value="1"/>
</dbReference>
<dbReference type="GO" id="GO:0006974">
    <property type="term" value="P:DNA damage response"/>
    <property type="evidence" value="ECO:0007669"/>
    <property type="project" value="InterPro"/>
</dbReference>
<keyword evidence="4" id="KW-1185">Reference proteome</keyword>
<feature type="compositionally biased region" description="Basic and acidic residues" evidence="1">
    <location>
        <begin position="308"/>
        <end position="325"/>
    </location>
</feature>
<evidence type="ECO:0000259" key="2">
    <source>
        <dbReference type="SMART" id="SM00731"/>
    </source>
</evidence>
<dbReference type="InterPro" id="IPR006640">
    <property type="entry name" value="SprT-like_domain"/>
</dbReference>
<dbReference type="PANTHER" id="PTHR21220">
    <property type="entry name" value="DNA-DEPENDENT METALLOPROTEASE SPRTN"/>
    <property type="match status" value="1"/>
</dbReference>
<dbReference type="SMART" id="SM00731">
    <property type="entry name" value="SprT"/>
    <property type="match status" value="1"/>
</dbReference>
<organism evidence="3 4">
    <name type="scientific">Apatococcus fuscideae</name>
    <dbReference type="NCBI Taxonomy" id="2026836"/>
    <lineage>
        <taxon>Eukaryota</taxon>
        <taxon>Viridiplantae</taxon>
        <taxon>Chlorophyta</taxon>
        <taxon>core chlorophytes</taxon>
        <taxon>Trebouxiophyceae</taxon>
        <taxon>Chlorellales</taxon>
        <taxon>Chlorellaceae</taxon>
        <taxon>Apatococcus</taxon>
    </lineage>
</organism>
<comment type="caution">
    <text evidence="3">The sequence shown here is derived from an EMBL/GenBank/DDBJ whole genome shotgun (WGS) entry which is preliminary data.</text>
</comment>
<evidence type="ECO:0000256" key="1">
    <source>
        <dbReference type="SAM" id="MobiDB-lite"/>
    </source>
</evidence>
<proteinExistence type="predicted"/>
<name>A0AAW1TFL9_9CHLO</name>
<reference evidence="3 4" key="1">
    <citation type="journal article" date="2024" name="Nat. Commun.">
        <title>Phylogenomics reveals the evolutionary origins of lichenization in chlorophyte algae.</title>
        <authorList>
            <person name="Puginier C."/>
            <person name="Libourel C."/>
            <person name="Otte J."/>
            <person name="Skaloud P."/>
            <person name="Haon M."/>
            <person name="Grisel S."/>
            <person name="Petersen M."/>
            <person name="Berrin J.G."/>
            <person name="Delaux P.M."/>
            <person name="Dal Grande F."/>
            <person name="Keller J."/>
        </authorList>
    </citation>
    <scope>NUCLEOTIDE SEQUENCE [LARGE SCALE GENOMIC DNA]</scope>
    <source>
        <strain evidence="3 4">SAG 2523</strain>
    </source>
</reference>
<dbReference type="Proteomes" id="UP001485043">
    <property type="component" value="Unassembled WGS sequence"/>
</dbReference>
<dbReference type="Pfam" id="PF10263">
    <property type="entry name" value="SprT-like"/>
    <property type="match status" value="1"/>
</dbReference>
<accession>A0AAW1TFL9</accession>
<dbReference type="AlphaFoldDB" id="A0AAW1TFL9"/>
<feature type="compositionally biased region" description="Low complexity" evidence="1">
    <location>
        <begin position="326"/>
        <end position="350"/>
    </location>
</feature>
<dbReference type="EMBL" id="JALJOV010000105">
    <property type="protein sequence ID" value="KAK9867164.1"/>
    <property type="molecule type" value="Genomic_DNA"/>
</dbReference>
<dbReference type="GO" id="GO:0004222">
    <property type="term" value="F:metalloendopeptidase activity"/>
    <property type="evidence" value="ECO:0007669"/>
    <property type="project" value="InterPro"/>
</dbReference>